<dbReference type="EMBL" id="LQPC01000010">
    <property type="protein sequence ID" value="ORV92192.1"/>
    <property type="molecule type" value="Genomic_DNA"/>
</dbReference>
<dbReference type="Proteomes" id="UP000193622">
    <property type="component" value="Unassembled WGS sequence"/>
</dbReference>
<gene>
    <name evidence="2" type="ORF">AWC12_02860</name>
</gene>
<proteinExistence type="predicted"/>
<dbReference type="PROSITE" id="PS51257">
    <property type="entry name" value="PROKAR_LIPOPROTEIN"/>
    <property type="match status" value="1"/>
</dbReference>
<evidence type="ECO:0000313" key="2">
    <source>
        <dbReference type="EMBL" id="ORV92192.1"/>
    </source>
</evidence>
<evidence type="ECO:0000256" key="1">
    <source>
        <dbReference type="SAM" id="MobiDB-lite"/>
    </source>
</evidence>
<feature type="compositionally biased region" description="Polar residues" evidence="1">
    <location>
        <begin position="17"/>
        <end position="36"/>
    </location>
</feature>
<sequence>MIARFIAAVALSMTTLTGCSPTPDTGSTEGSDVSRQSATATSPADAAPAGFPDLSAYTESGEQFAQQMVPRVQGFAFSTPTGLICASNAYPEPKFEHVGCRGPIPSQGPGDWSVGAGYAEPGTIESLAGDPDFAADKKRPPPPLAPMHKVTSLDGVAVCGVDDAGTVACRIDDHGFVITPAETTIF</sequence>
<protein>
    <submittedName>
        <fullName evidence="2">Uncharacterized protein</fullName>
    </submittedName>
</protein>
<reference evidence="2 3" key="1">
    <citation type="submission" date="2016-01" db="EMBL/GenBank/DDBJ databases">
        <title>The new phylogeny of the genus Mycobacterium.</title>
        <authorList>
            <person name="Tarcisio F."/>
            <person name="Conor M."/>
            <person name="Antonella G."/>
            <person name="Elisabetta G."/>
            <person name="Giulia F.S."/>
            <person name="Sara T."/>
            <person name="Anna F."/>
            <person name="Clotilde B."/>
            <person name="Roberto B."/>
            <person name="Veronica D.S."/>
            <person name="Fabio R."/>
            <person name="Monica P."/>
            <person name="Olivier J."/>
            <person name="Enrico T."/>
            <person name="Nicola S."/>
        </authorList>
    </citation>
    <scope>NUCLEOTIDE SEQUENCE [LARGE SCALE GENOMIC DNA]</scope>
    <source>
        <strain evidence="2 3">DSM 45541</strain>
    </source>
</reference>
<evidence type="ECO:0000313" key="3">
    <source>
        <dbReference type="Proteomes" id="UP000193622"/>
    </source>
</evidence>
<name>A0A1X1X008_MYCIR</name>
<comment type="caution">
    <text evidence="2">The sequence shown here is derived from an EMBL/GenBank/DDBJ whole genome shotgun (WGS) entry which is preliminary data.</text>
</comment>
<feature type="region of interest" description="Disordered" evidence="1">
    <location>
        <begin position="17"/>
        <end position="54"/>
    </location>
</feature>
<dbReference type="RefSeq" id="WP_024448420.1">
    <property type="nucleotide sequence ID" value="NZ_LQPC01000010.1"/>
</dbReference>
<accession>A0A1X1X008</accession>
<feature type="compositionally biased region" description="Low complexity" evidence="1">
    <location>
        <begin position="37"/>
        <end position="49"/>
    </location>
</feature>
<organism evidence="2 3">
    <name type="scientific">Mycolicibacterium iranicum</name>
    <name type="common">Mycobacterium iranicum</name>
    <dbReference type="NCBI Taxonomy" id="912594"/>
    <lineage>
        <taxon>Bacteria</taxon>
        <taxon>Bacillati</taxon>
        <taxon>Actinomycetota</taxon>
        <taxon>Actinomycetes</taxon>
        <taxon>Mycobacteriales</taxon>
        <taxon>Mycobacteriaceae</taxon>
        <taxon>Mycolicibacterium</taxon>
    </lineage>
</organism>
<dbReference type="AlphaFoldDB" id="A0A1X1X008"/>